<evidence type="ECO:0000313" key="2">
    <source>
        <dbReference type="EMBL" id="CAE0478999.1"/>
    </source>
</evidence>
<proteinExistence type="predicted"/>
<feature type="compositionally biased region" description="Polar residues" evidence="1">
    <location>
        <begin position="47"/>
        <end position="56"/>
    </location>
</feature>
<evidence type="ECO:0000256" key="1">
    <source>
        <dbReference type="SAM" id="MobiDB-lite"/>
    </source>
</evidence>
<dbReference type="InterPro" id="IPR036850">
    <property type="entry name" value="NDK-like_dom_sf"/>
</dbReference>
<evidence type="ECO:0008006" key="3">
    <source>
        <dbReference type="Google" id="ProtNLM"/>
    </source>
</evidence>
<sequence>MQEPDEDSELGYLTAMGTQHSTPSSDMKADVFNDEGERWSTPKKDGSTAQDSSNLSDPPLETIDTVPSLEGAVSPLVLTVNADTTHQLSSSLDSIDYSLRIDEPANQALVFIKPDANNKAVCDLVRTRLMENINPLADDDEGKIIAEYEITSEHIQRGRFTDKHFKLLAINAMNVSGSGVKISPEKFKSLFGEELKVVKQEKRIYNAVEALSALSCSPEELEKAWYEAVADSSKGKVKKLEDSLYCGNLMMNNKNVYVINGFYIAARGKFVAEGASIHAFIIQWNESVLSWADFRSRLIGCANPADAYKNSLRRTIHDKYEYYGLDTQPNTFNNGIHASSSPLEALSDICNWCPMEINEDSFGRRLLGRGIPQSVIVDWCDNVKVETPSSQERKSIFDIVRDMDTKKCADKLIEIYDHELFAEAVDKQRFCICPCAIS</sequence>
<name>A0A7S3QJ02_9STRA</name>
<reference evidence="2" key="1">
    <citation type="submission" date="2021-01" db="EMBL/GenBank/DDBJ databases">
        <authorList>
            <person name="Corre E."/>
            <person name="Pelletier E."/>
            <person name="Niang G."/>
            <person name="Scheremetjew M."/>
            <person name="Finn R."/>
            <person name="Kale V."/>
            <person name="Holt S."/>
            <person name="Cochrane G."/>
            <person name="Meng A."/>
            <person name="Brown T."/>
            <person name="Cohen L."/>
        </authorList>
    </citation>
    <scope>NUCLEOTIDE SEQUENCE</scope>
    <source>
        <strain evidence="2">MM31A-1</strain>
    </source>
</reference>
<dbReference type="Gene3D" id="3.30.70.141">
    <property type="entry name" value="Nucleoside diphosphate kinase-like domain"/>
    <property type="match status" value="1"/>
</dbReference>
<dbReference type="SUPFAM" id="SSF54919">
    <property type="entry name" value="Nucleoside diphosphate kinase, NDK"/>
    <property type="match status" value="1"/>
</dbReference>
<feature type="region of interest" description="Disordered" evidence="1">
    <location>
        <begin position="1"/>
        <end position="65"/>
    </location>
</feature>
<dbReference type="EMBL" id="HBIO01031121">
    <property type="protein sequence ID" value="CAE0478999.1"/>
    <property type="molecule type" value="Transcribed_RNA"/>
</dbReference>
<feature type="compositionally biased region" description="Polar residues" evidence="1">
    <location>
        <begin position="16"/>
        <end position="25"/>
    </location>
</feature>
<feature type="compositionally biased region" description="Basic and acidic residues" evidence="1">
    <location>
        <begin position="27"/>
        <end position="46"/>
    </location>
</feature>
<dbReference type="AlphaFoldDB" id="A0A7S3QJ02"/>
<organism evidence="2">
    <name type="scientific">Chaetoceros debilis</name>
    <dbReference type="NCBI Taxonomy" id="122233"/>
    <lineage>
        <taxon>Eukaryota</taxon>
        <taxon>Sar</taxon>
        <taxon>Stramenopiles</taxon>
        <taxon>Ochrophyta</taxon>
        <taxon>Bacillariophyta</taxon>
        <taxon>Coscinodiscophyceae</taxon>
        <taxon>Chaetocerotophycidae</taxon>
        <taxon>Chaetocerotales</taxon>
        <taxon>Chaetocerotaceae</taxon>
        <taxon>Chaetoceros</taxon>
    </lineage>
</organism>
<accession>A0A7S3QJ02</accession>
<gene>
    <name evidence="2" type="ORF">CDEB00056_LOCUS23852</name>
</gene>
<protein>
    <recommendedName>
        <fullName evidence="3">Nucleoside diphosphate kinase</fullName>
    </recommendedName>
</protein>